<accession>A0A3P7LSW7</accession>
<keyword evidence="3" id="KW-1185">Reference proteome</keyword>
<feature type="transmembrane region" description="Helical" evidence="1">
    <location>
        <begin position="26"/>
        <end position="46"/>
    </location>
</feature>
<proteinExistence type="predicted"/>
<keyword evidence="1" id="KW-0812">Transmembrane</keyword>
<dbReference type="EMBL" id="UYRU01058113">
    <property type="protein sequence ID" value="VDN14053.1"/>
    <property type="molecule type" value="Genomic_DNA"/>
</dbReference>
<sequence length="350" mass="39326">MADPSKLFWSCQQGDDWPNSLDICELMVEVFGVIANFTVTIVLFLLRVEKSEVLALLRVLPSSCPVSTVIDFLHDVGPPSSNTGKIYFDGLVCLFWSSRFLYWYSKVHVYHSAVAFAHNRAFKLLQLRYYRLTTERRRLTAYMLFAFIGSFLAAVPQLLGAQPQVKNCACASPIGDLVVLSVVYAHSYLMVAFFAIIYPALLVYISIALLLRLWKSTTMGTPMGEDEMDKLAFPDTLSPSEDSLTIHSNPGDLQQRRIAAHSDRSDWPASFCIKPLTVAYIATFTYDAVYQLLSATGTLTYVIQSPRQTFGEILLIFFTALVPLILFFHIPAMRSVIYCVHKKRNAAGIN</sequence>
<keyword evidence="1" id="KW-0472">Membrane</keyword>
<gene>
    <name evidence="2" type="ORF">DILT_LOCUS9884</name>
</gene>
<reference evidence="2 3" key="1">
    <citation type="submission" date="2018-11" db="EMBL/GenBank/DDBJ databases">
        <authorList>
            <consortium name="Pathogen Informatics"/>
        </authorList>
    </citation>
    <scope>NUCLEOTIDE SEQUENCE [LARGE SCALE GENOMIC DNA]</scope>
</reference>
<protein>
    <recommendedName>
        <fullName evidence="4">G-protein coupled receptors family 1 profile domain-containing protein</fullName>
    </recommendedName>
</protein>
<evidence type="ECO:0000256" key="1">
    <source>
        <dbReference type="SAM" id="Phobius"/>
    </source>
</evidence>
<evidence type="ECO:0008006" key="4">
    <source>
        <dbReference type="Google" id="ProtNLM"/>
    </source>
</evidence>
<name>A0A3P7LSW7_DIBLA</name>
<evidence type="ECO:0000313" key="2">
    <source>
        <dbReference type="EMBL" id="VDN14053.1"/>
    </source>
</evidence>
<organism evidence="2 3">
    <name type="scientific">Dibothriocephalus latus</name>
    <name type="common">Fish tapeworm</name>
    <name type="synonym">Diphyllobothrium latum</name>
    <dbReference type="NCBI Taxonomy" id="60516"/>
    <lineage>
        <taxon>Eukaryota</taxon>
        <taxon>Metazoa</taxon>
        <taxon>Spiralia</taxon>
        <taxon>Lophotrochozoa</taxon>
        <taxon>Platyhelminthes</taxon>
        <taxon>Cestoda</taxon>
        <taxon>Eucestoda</taxon>
        <taxon>Diphyllobothriidea</taxon>
        <taxon>Diphyllobothriidae</taxon>
        <taxon>Dibothriocephalus</taxon>
    </lineage>
</organism>
<evidence type="ECO:0000313" key="3">
    <source>
        <dbReference type="Proteomes" id="UP000281553"/>
    </source>
</evidence>
<dbReference type="AlphaFoldDB" id="A0A3P7LSW7"/>
<keyword evidence="1" id="KW-1133">Transmembrane helix</keyword>
<feature type="transmembrane region" description="Helical" evidence="1">
    <location>
        <begin position="139"/>
        <end position="159"/>
    </location>
</feature>
<dbReference type="Gene3D" id="1.20.1070.10">
    <property type="entry name" value="Rhodopsin 7-helix transmembrane proteins"/>
    <property type="match status" value="1"/>
</dbReference>
<dbReference type="Proteomes" id="UP000281553">
    <property type="component" value="Unassembled WGS sequence"/>
</dbReference>
<feature type="transmembrane region" description="Helical" evidence="1">
    <location>
        <begin position="313"/>
        <end position="332"/>
    </location>
</feature>
<feature type="transmembrane region" description="Helical" evidence="1">
    <location>
        <begin position="188"/>
        <end position="211"/>
    </location>
</feature>